<dbReference type="PANTHER" id="PTHR46211">
    <property type="entry name" value="GLYCEROPHOSPHORYL DIESTER PHOSPHODIESTERASE"/>
    <property type="match status" value="1"/>
</dbReference>
<name>A0A6V7RMN2_9STAP</name>
<organism evidence="2 3">
    <name type="scientific">Jeotgalicoccus meleagridis</name>
    <dbReference type="NCBI Taxonomy" id="2759181"/>
    <lineage>
        <taxon>Bacteria</taxon>
        <taxon>Bacillati</taxon>
        <taxon>Bacillota</taxon>
        <taxon>Bacilli</taxon>
        <taxon>Bacillales</taxon>
        <taxon>Staphylococcaceae</taxon>
        <taxon>Jeotgalicoccus</taxon>
    </lineage>
</organism>
<dbReference type="GO" id="GO:0008081">
    <property type="term" value="F:phosphoric diester hydrolase activity"/>
    <property type="evidence" value="ECO:0007669"/>
    <property type="project" value="InterPro"/>
</dbReference>
<dbReference type="InterPro" id="IPR017946">
    <property type="entry name" value="PLC-like_Pdiesterase_TIM-brl"/>
</dbReference>
<evidence type="ECO:0000313" key="3">
    <source>
        <dbReference type="Proteomes" id="UP000589351"/>
    </source>
</evidence>
<dbReference type="PROSITE" id="PS50007">
    <property type="entry name" value="PIPLC_X_DOMAIN"/>
    <property type="match status" value="1"/>
</dbReference>
<sequence>MLCIFAHRGAESSAPENTLAAFKTALNSGAKALELDVQLSKDQIPVVIHDYKLTRYNKEYNESVNEYTLSELKDIDIGSFFSTEFKDERIPTLKEVLELTPQSVMLNIEIKNTPKRHIGIEQKIADLISEYRTIDNVLVSSFDHLALENIGKINPQLKLGFLIHYPLINAAKYVNSTGLNVVSIHPNKNIVDEKFIEECQKYNYKVFPYTVKNDLEYQTLIDLGVDGMFTSKEEYY</sequence>
<dbReference type="SUPFAM" id="SSF51695">
    <property type="entry name" value="PLC-like phosphodiesterases"/>
    <property type="match status" value="1"/>
</dbReference>
<keyword evidence="3" id="KW-1185">Reference proteome</keyword>
<dbReference type="RefSeq" id="WP_185126236.1">
    <property type="nucleotide sequence ID" value="NZ_CAJEWD010000008.1"/>
</dbReference>
<dbReference type="Proteomes" id="UP000589351">
    <property type="component" value="Unassembled WGS sequence"/>
</dbReference>
<proteinExistence type="predicted"/>
<dbReference type="InterPro" id="IPR030395">
    <property type="entry name" value="GP_PDE_dom"/>
</dbReference>
<dbReference type="Gene3D" id="3.20.20.190">
    <property type="entry name" value="Phosphatidylinositol (PI) phosphodiesterase"/>
    <property type="match status" value="1"/>
</dbReference>
<dbReference type="AlphaFoldDB" id="A0A6V7RMN2"/>
<dbReference type="GO" id="GO:0006629">
    <property type="term" value="P:lipid metabolic process"/>
    <property type="evidence" value="ECO:0007669"/>
    <property type="project" value="InterPro"/>
</dbReference>
<dbReference type="Pfam" id="PF03009">
    <property type="entry name" value="GDPD"/>
    <property type="match status" value="1"/>
</dbReference>
<dbReference type="PANTHER" id="PTHR46211:SF1">
    <property type="entry name" value="GLYCEROPHOSPHODIESTER PHOSPHODIESTERASE, CYTOPLASMIC"/>
    <property type="match status" value="1"/>
</dbReference>
<dbReference type="PROSITE" id="PS51704">
    <property type="entry name" value="GP_PDE"/>
    <property type="match status" value="1"/>
</dbReference>
<dbReference type="EMBL" id="CAJEWD010000008">
    <property type="protein sequence ID" value="CAD2079656.1"/>
    <property type="molecule type" value="Genomic_DNA"/>
</dbReference>
<gene>
    <name evidence="2" type="primary">ugpQ</name>
    <name evidence="2" type="ORF">JEODO184_01730</name>
</gene>
<comment type="caution">
    <text evidence="2">The sequence shown here is derived from an EMBL/GenBank/DDBJ whole genome shotgun (WGS) entry which is preliminary data.</text>
</comment>
<feature type="domain" description="GP-PDE" evidence="1">
    <location>
        <begin position="2"/>
        <end position="236"/>
    </location>
</feature>
<evidence type="ECO:0000313" key="2">
    <source>
        <dbReference type="EMBL" id="CAD2079656.1"/>
    </source>
</evidence>
<protein>
    <submittedName>
        <fullName evidence="2">Glycerophosphoryl diester phosphodiesterase</fullName>
    </submittedName>
</protein>
<evidence type="ECO:0000259" key="1">
    <source>
        <dbReference type="PROSITE" id="PS51704"/>
    </source>
</evidence>
<accession>A0A6V7RMN2</accession>
<reference evidence="2 3" key="1">
    <citation type="submission" date="2020-07" db="EMBL/GenBank/DDBJ databases">
        <authorList>
            <person name="Criscuolo A."/>
        </authorList>
    </citation>
    <scope>NUCLEOTIDE SEQUENCE [LARGE SCALE GENOMIC DNA]</scope>
    <source>
        <strain evidence="2">CIP111649</strain>
    </source>
</reference>